<protein>
    <submittedName>
        <fullName evidence="2 3">Uncharacterized protein</fullName>
    </submittedName>
</protein>
<evidence type="ECO:0000313" key="1">
    <source>
        <dbReference type="Proteomes" id="UP000046395"/>
    </source>
</evidence>
<reference evidence="1" key="1">
    <citation type="submission" date="2013-11" db="EMBL/GenBank/DDBJ databases">
        <authorList>
            <person name="Aslett M."/>
        </authorList>
    </citation>
    <scope>NUCLEOTIDE SEQUENCE [LARGE SCALE GENOMIC DNA]</scope>
    <source>
        <strain evidence="1">Edinburgh</strain>
    </source>
</reference>
<reference evidence="1" key="2">
    <citation type="submission" date="2014-03" db="EMBL/GenBank/DDBJ databases">
        <title>The whipworm genome and dual-species transcriptomics of an intimate host-pathogen interaction.</title>
        <authorList>
            <person name="Foth B.J."/>
            <person name="Tsai I.J."/>
            <person name="Reid A.J."/>
            <person name="Bancroft A.J."/>
            <person name="Nichol S."/>
            <person name="Tracey A."/>
            <person name="Holroyd N."/>
            <person name="Cotton J.A."/>
            <person name="Stanley E.J."/>
            <person name="Zarowiecki M."/>
            <person name="Liu J.Z."/>
            <person name="Huckvale T."/>
            <person name="Cooper P.J."/>
            <person name="Grencis R.K."/>
            <person name="Berriman M."/>
        </authorList>
    </citation>
    <scope>NUCLEOTIDE SEQUENCE [LARGE SCALE GENOMIC DNA]</scope>
    <source>
        <strain evidence="1">Edinburgh</strain>
    </source>
</reference>
<accession>A0A5S6PZX4</accession>
<dbReference type="WBParaSite" id="TMUE_3000010861.1">
    <property type="protein sequence ID" value="TMUE_3000010861.1"/>
    <property type="gene ID" value="WBGene00287130"/>
</dbReference>
<evidence type="ECO:0000313" key="2">
    <source>
        <dbReference type="WBParaSite" id="TMUE_0000000282.1"/>
    </source>
</evidence>
<dbReference type="Proteomes" id="UP000046395">
    <property type="component" value="Unassembled WGS sequence"/>
</dbReference>
<keyword evidence="1" id="KW-1185">Reference proteome</keyword>
<name>A0A5S6PZX4_TRIMR</name>
<reference evidence="2 3" key="3">
    <citation type="submission" date="2019-12" db="UniProtKB">
        <authorList>
            <consortium name="WormBaseParasite"/>
        </authorList>
    </citation>
    <scope>IDENTIFICATION</scope>
</reference>
<dbReference type="WBParaSite" id="TMUE_0000000282.1">
    <property type="protein sequence ID" value="TMUE_0000000282.1"/>
    <property type="gene ID" value="WBGene00296223"/>
</dbReference>
<evidence type="ECO:0000313" key="3">
    <source>
        <dbReference type="WBParaSite" id="TMUE_3000010861.1"/>
    </source>
</evidence>
<sequence>MKKVASRWSPKLFRCFRQNCRFTTMIQNSSNKLSIRSTQILQNQSGQYDVEFFVDIEEQPRETLWEMTAEFCL</sequence>
<dbReference type="AlphaFoldDB" id="A0A5S6PZX4"/>
<organism evidence="1 2">
    <name type="scientific">Trichuris muris</name>
    <name type="common">Mouse whipworm</name>
    <dbReference type="NCBI Taxonomy" id="70415"/>
    <lineage>
        <taxon>Eukaryota</taxon>
        <taxon>Metazoa</taxon>
        <taxon>Ecdysozoa</taxon>
        <taxon>Nematoda</taxon>
        <taxon>Enoplea</taxon>
        <taxon>Dorylaimia</taxon>
        <taxon>Trichinellida</taxon>
        <taxon>Trichuridae</taxon>
        <taxon>Trichuris</taxon>
    </lineage>
</organism>
<proteinExistence type="predicted"/>